<dbReference type="STRING" id="981085.W9QCW5"/>
<dbReference type="InterPro" id="IPR001680">
    <property type="entry name" value="WD40_rpt"/>
</dbReference>
<dbReference type="InterPro" id="IPR032675">
    <property type="entry name" value="LRR_dom_sf"/>
</dbReference>
<dbReference type="EMBL" id="KE343405">
    <property type="protein sequence ID" value="EXB28730.1"/>
    <property type="molecule type" value="Genomic_DNA"/>
</dbReference>
<dbReference type="Gene3D" id="2.130.10.10">
    <property type="entry name" value="YVTN repeat-like/Quinoprotein amine dehydrogenase"/>
    <property type="match status" value="1"/>
</dbReference>
<proteinExistence type="predicted"/>
<dbReference type="SUPFAM" id="SSF50978">
    <property type="entry name" value="WD40 repeat-like"/>
    <property type="match status" value="1"/>
</dbReference>
<dbReference type="PANTHER" id="PTHR47201:SF3">
    <property type="entry name" value="U2A'_PHOSPHOPROTEIN 32 FAMILY A C-TERMINAL DOMAIN-CONTAINING PROTEIN"/>
    <property type="match status" value="1"/>
</dbReference>
<reference evidence="4" key="1">
    <citation type="submission" date="2013-01" db="EMBL/GenBank/DDBJ databases">
        <title>Draft Genome Sequence of a Mulberry Tree, Morus notabilis C.K. Schneid.</title>
        <authorList>
            <person name="He N."/>
            <person name="Zhao S."/>
        </authorList>
    </citation>
    <scope>NUCLEOTIDE SEQUENCE</scope>
</reference>
<dbReference type="InterPro" id="IPR046377">
    <property type="entry name" value="DHU1"/>
</dbReference>
<dbReference type="Pfam" id="PF20919">
    <property type="entry name" value="DHU1_N"/>
    <property type="match status" value="2"/>
</dbReference>
<dbReference type="InterPro" id="IPR015943">
    <property type="entry name" value="WD40/YVTN_repeat-like_dom_sf"/>
</dbReference>
<dbReference type="GO" id="GO:0071493">
    <property type="term" value="P:cellular response to UV-B"/>
    <property type="evidence" value="ECO:0007669"/>
    <property type="project" value="InterPro"/>
</dbReference>
<feature type="domain" description="DWD hypersensitive to UV-B 1 N-terminal" evidence="2">
    <location>
        <begin position="360"/>
        <end position="407"/>
    </location>
</feature>
<dbReference type="AlphaFoldDB" id="W9QCW5"/>
<accession>W9QCW5</accession>
<dbReference type="Pfam" id="PF00400">
    <property type="entry name" value="WD40"/>
    <property type="match status" value="1"/>
</dbReference>
<evidence type="ECO:0000313" key="4">
    <source>
        <dbReference type="Proteomes" id="UP000030645"/>
    </source>
</evidence>
<protein>
    <submittedName>
        <fullName evidence="3">DNA damage-binding protein 2</fullName>
    </submittedName>
</protein>
<dbReference type="SMART" id="SM00320">
    <property type="entry name" value="WD40"/>
    <property type="match status" value="4"/>
</dbReference>
<dbReference type="InterPro" id="IPR048514">
    <property type="entry name" value="DHU1_N"/>
</dbReference>
<dbReference type="Proteomes" id="UP000030645">
    <property type="component" value="Unassembled WGS sequence"/>
</dbReference>
<dbReference type="PANTHER" id="PTHR47201">
    <property type="entry name" value="BNAC09G30780D PROTEIN"/>
    <property type="match status" value="1"/>
</dbReference>
<gene>
    <name evidence="3" type="ORF">L484_009416</name>
</gene>
<feature type="repeat" description="WD" evidence="1">
    <location>
        <begin position="627"/>
        <end position="662"/>
    </location>
</feature>
<dbReference type="InterPro" id="IPR036322">
    <property type="entry name" value="WD40_repeat_dom_sf"/>
</dbReference>
<name>W9QCW5_9ROSA</name>
<evidence type="ECO:0000259" key="2">
    <source>
        <dbReference type="Pfam" id="PF20919"/>
    </source>
</evidence>
<dbReference type="SUPFAM" id="SSF52058">
    <property type="entry name" value="L domain-like"/>
    <property type="match status" value="1"/>
</dbReference>
<keyword evidence="4" id="KW-1185">Reference proteome</keyword>
<evidence type="ECO:0000256" key="1">
    <source>
        <dbReference type="PROSITE-ProRule" id="PRU00221"/>
    </source>
</evidence>
<organism evidence="3 4">
    <name type="scientific">Morus notabilis</name>
    <dbReference type="NCBI Taxonomy" id="981085"/>
    <lineage>
        <taxon>Eukaryota</taxon>
        <taxon>Viridiplantae</taxon>
        <taxon>Streptophyta</taxon>
        <taxon>Embryophyta</taxon>
        <taxon>Tracheophyta</taxon>
        <taxon>Spermatophyta</taxon>
        <taxon>Magnoliopsida</taxon>
        <taxon>eudicotyledons</taxon>
        <taxon>Gunneridae</taxon>
        <taxon>Pentapetalae</taxon>
        <taxon>rosids</taxon>
        <taxon>fabids</taxon>
        <taxon>Rosales</taxon>
        <taxon>Moraceae</taxon>
        <taxon>Moreae</taxon>
        <taxon>Morus</taxon>
    </lineage>
</organism>
<dbReference type="eggNOG" id="KOG0531">
    <property type="taxonomic scope" value="Eukaryota"/>
</dbReference>
<feature type="domain" description="DWD hypersensitive to UV-B 1 N-terminal" evidence="2">
    <location>
        <begin position="107"/>
        <end position="315"/>
    </location>
</feature>
<dbReference type="Gene3D" id="3.80.10.10">
    <property type="entry name" value="Ribonuclease Inhibitor"/>
    <property type="match status" value="1"/>
</dbReference>
<dbReference type="PROSITE" id="PS50082">
    <property type="entry name" value="WD_REPEATS_2"/>
    <property type="match status" value="1"/>
</dbReference>
<keyword evidence="1" id="KW-0853">WD repeat</keyword>
<evidence type="ECO:0000313" key="3">
    <source>
        <dbReference type="EMBL" id="EXB28730.1"/>
    </source>
</evidence>
<sequence length="831" mass="93967">MQTNMAKYFSVSSYFLSPIVRESLVRESQHEVFVARSATLQLPSVLEVHSFVTSLTATRESQPRRWQRNSLGLQELGREVGSGICLGSPELGCGGGGSKSDLQRWREYLSSCKKHKVLPNSAVQSWFSKVKIDRQQNEKFSVAVLLAQLKDDDISPLVDVLMDSGSSGIEAVDVLHESHCVLSDECLVALTRSIDSKLRVVDLHDISSRKELLRDLCRGGLACQVLNLRSNQIQKLNMAGRFMRLHTLNLDFCTSLTSLQHDCFSCMPSLLRLSMCETRITNLWTTSAALLKLPSLRELRFQNCLCCKDTGPCPSYRERTTLEIDLWELSIALPDLDARENLKYEIQEKDEFLMNATLRRYRSHHPSPICFEKYYREYVVASLPLLEVLDNLPVTKIDRVTAKTIYRKNFEYLPYKRQQKESIVSLLHKREMGSSKMYFQKKPRPKHLDPYHANLLYFSRSLCAAKLGSSEWPLLHPVSNFSRKFKEEGKRPRPRQFEYHPLDPSLMVFGTLGGEVVVINHENGNTVSYIPSVGAMSSVLGLCWLKKYPSKLIAGSCNGSLRLLDINQTLPKRSDSCCGPADFAFESFEQLTSLHVNSTDEKLLASGYSKDVALYDLGTGKRLQLFANIHREPINVAKFASHSPFIFATSSFDHDVKMWDLRQNPLQPCFTASSSRGNVTVCFSPDDLYLLVSAIDNEVKQLSAADGRLIMNLEIASTGSAHNYTRSHYMNGRDYIISGSWDEHVVRIFCAQSGKRLRDVYLEDLDSGDPMFVQSLRSDPFRDFNMSVLAASMRRSSKWEIIKVNLLASSAQYAEECSYGQFFSTSDSLGG</sequence>
<dbReference type="GO" id="GO:0080008">
    <property type="term" value="C:Cul4-RING E3 ubiquitin ligase complex"/>
    <property type="evidence" value="ECO:0007669"/>
    <property type="project" value="InterPro"/>
</dbReference>